<feature type="coiled-coil region" evidence="1">
    <location>
        <begin position="342"/>
        <end position="369"/>
    </location>
</feature>
<sequence length="767" mass="81808">MNPFAKRAEPLSPAVEETEILELGGDPVAIEPGFDENHWRESRAEAHGAGGRQVLGIALSVVAALWLAFTAWSAGRALAAQPISSPLFAQWVAVAAGPLALLGLAWLIFGRTRRKEAEKFTRSVVAMRSEAQSLEALLEVLSQRIGDSQAELTMMSQHLMQLGDEATGKLGGITREMDSSSERLLRHGEALDRAAESARNDIAVLLDDLPRAEEAARAAAEQIRQVGSESSGRTGQLTEQVAGLTERVREADRLVGEATDRFTQRLAEIEQAGPAATARINEAESSLSAAVDTLLERTAASLEEIRSGIDAQSTAVSALVFQASAGIGKAGAEASEALASNVDHANTTLEGLSARVAEQERASQRMISEIDRGLALIDERFTQLAARGDERANRFVESLTRARTELDTIGAQASGHDNALGALADRTAALREQIDGLVGEIREGVSAAIGEAQGAADQLGASTASVKPEVQWVREAAMEASDRLAGTVTQVADQQDRLAALLASVDDGVGQAQSRLSDLSLALGSAQAEAANLSAETAPALVAALVQVREAAAHAAERAREAIGSVIPESAGKLSEQTRGALERVIRESIDEKLREVEQTAARAVESARAASDRLTQQMLTLGQSAAALEQHIEETSKTQREKDSEAFARRVSLLIDSMHSAAIDVGKILSDEIDDKSWDSYLKGNRGVFTRRAVRLMGGSETRAIAAHFESDMEFQRSVNRYVHDFESMLRRVLAERDGGIIAVTLMSSDMGKLYAALAGAVEKRR</sequence>
<evidence type="ECO:0008006" key="5">
    <source>
        <dbReference type="Google" id="ProtNLM"/>
    </source>
</evidence>
<name>A0ABT0S4S2_9SPHN</name>
<keyword evidence="2" id="KW-1133">Transmembrane helix</keyword>
<feature type="coiled-coil region" evidence="1">
    <location>
        <begin position="124"/>
        <end position="151"/>
    </location>
</feature>
<protein>
    <recommendedName>
        <fullName evidence="5">ATPase</fullName>
    </recommendedName>
</protein>
<evidence type="ECO:0000256" key="2">
    <source>
        <dbReference type="SAM" id="Phobius"/>
    </source>
</evidence>
<comment type="caution">
    <text evidence="3">The sequence shown here is derived from an EMBL/GenBank/DDBJ whole genome shotgun (WGS) entry which is preliminary data.</text>
</comment>
<feature type="transmembrane region" description="Helical" evidence="2">
    <location>
        <begin position="87"/>
        <end position="109"/>
    </location>
</feature>
<proteinExistence type="predicted"/>
<gene>
    <name evidence="3" type="ORF">LZ538_11255</name>
</gene>
<keyword evidence="2" id="KW-0472">Membrane</keyword>
<evidence type="ECO:0000256" key="1">
    <source>
        <dbReference type="SAM" id="Coils"/>
    </source>
</evidence>
<evidence type="ECO:0000313" key="4">
    <source>
        <dbReference type="Proteomes" id="UP001165342"/>
    </source>
</evidence>
<keyword evidence="4" id="KW-1185">Reference proteome</keyword>
<keyword evidence="2" id="KW-0812">Transmembrane</keyword>
<dbReference type="EMBL" id="JAMGBE010000003">
    <property type="protein sequence ID" value="MCL6730624.1"/>
    <property type="molecule type" value="Genomic_DNA"/>
</dbReference>
<organism evidence="3 4">
    <name type="scientific">Sphingomonas hankyongi</name>
    <dbReference type="NCBI Taxonomy" id="2908209"/>
    <lineage>
        <taxon>Bacteria</taxon>
        <taxon>Pseudomonadati</taxon>
        <taxon>Pseudomonadota</taxon>
        <taxon>Alphaproteobacteria</taxon>
        <taxon>Sphingomonadales</taxon>
        <taxon>Sphingomonadaceae</taxon>
        <taxon>Sphingomonas</taxon>
    </lineage>
</organism>
<keyword evidence="1" id="KW-0175">Coiled coil</keyword>
<feature type="transmembrane region" description="Helical" evidence="2">
    <location>
        <begin position="54"/>
        <end position="75"/>
    </location>
</feature>
<dbReference type="RefSeq" id="WP_249832101.1">
    <property type="nucleotide sequence ID" value="NZ_JAMGBE010000003.1"/>
</dbReference>
<accession>A0ABT0S4S2</accession>
<evidence type="ECO:0000313" key="3">
    <source>
        <dbReference type="EMBL" id="MCL6730624.1"/>
    </source>
</evidence>
<reference evidence="3" key="1">
    <citation type="submission" date="2022-05" db="EMBL/GenBank/DDBJ databases">
        <authorList>
            <person name="Jo J.-H."/>
            <person name="Im W.-T."/>
        </authorList>
    </citation>
    <scope>NUCLEOTIDE SEQUENCE</scope>
    <source>
        <strain evidence="3">SE220</strain>
    </source>
</reference>
<dbReference type="Proteomes" id="UP001165342">
    <property type="component" value="Unassembled WGS sequence"/>
</dbReference>